<evidence type="ECO:0000313" key="2">
    <source>
        <dbReference type="Proteomes" id="UP000184388"/>
    </source>
</evidence>
<reference evidence="2" key="1">
    <citation type="submission" date="2016-11" db="EMBL/GenBank/DDBJ databases">
        <authorList>
            <person name="Jaros S."/>
            <person name="Januszkiewicz K."/>
            <person name="Wedrychowicz H."/>
        </authorList>
    </citation>
    <scope>NUCLEOTIDE SEQUENCE [LARGE SCALE GENOMIC DNA]</scope>
    <source>
        <strain evidence="2">CGMCC 4.3555</strain>
    </source>
</reference>
<dbReference type="AlphaFoldDB" id="A0A9X8QST8"/>
<dbReference type="EMBL" id="FRBK01000006">
    <property type="protein sequence ID" value="SHL84300.1"/>
    <property type="molecule type" value="Genomic_DNA"/>
</dbReference>
<accession>A0A9X8QST8</accession>
<dbReference type="InterPro" id="IPR029058">
    <property type="entry name" value="AB_hydrolase_fold"/>
</dbReference>
<organism evidence="1 2">
    <name type="scientific">Streptomyces yunnanensis</name>
    <dbReference type="NCBI Taxonomy" id="156453"/>
    <lineage>
        <taxon>Bacteria</taxon>
        <taxon>Bacillati</taxon>
        <taxon>Actinomycetota</taxon>
        <taxon>Actinomycetes</taxon>
        <taxon>Kitasatosporales</taxon>
        <taxon>Streptomycetaceae</taxon>
        <taxon>Streptomyces</taxon>
    </lineage>
</organism>
<name>A0A9X8QST8_9ACTN</name>
<evidence type="ECO:0000313" key="1">
    <source>
        <dbReference type="EMBL" id="SHL84300.1"/>
    </source>
</evidence>
<proteinExistence type="predicted"/>
<protein>
    <submittedName>
        <fullName evidence="1">Triacylglycerol lipase</fullName>
    </submittedName>
</protein>
<sequence>MTHLNSGSSTPGTVKYATWWSPCDEQILPHSSTPLDGALNTRTACLKHNDLLGDVTVFQQVRSFLSGEGRAAQG</sequence>
<dbReference type="RefSeq" id="WP_286160283.1">
    <property type="nucleotide sequence ID" value="NZ_FRBK01000006.1"/>
</dbReference>
<comment type="caution">
    <text evidence="1">The sequence shown here is derived from an EMBL/GenBank/DDBJ whole genome shotgun (WGS) entry which is preliminary data.</text>
</comment>
<dbReference type="Gene3D" id="3.40.50.1820">
    <property type="entry name" value="alpha/beta hydrolase"/>
    <property type="match status" value="1"/>
</dbReference>
<dbReference type="Proteomes" id="UP000184388">
    <property type="component" value="Unassembled WGS sequence"/>
</dbReference>
<gene>
    <name evidence="1" type="ORF">SAMN05216268_106389</name>
</gene>